<dbReference type="Gramene" id="rna13102">
    <property type="protein sequence ID" value="RHN65280.1"/>
    <property type="gene ID" value="gene13102"/>
</dbReference>
<dbReference type="Pfam" id="PF07734">
    <property type="entry name" value="FBA_1"/>
    <property type="match status" value="1"/>
</dbReference>
<dbReference type="NCBIfam" id="TIGR01640">
    <property type="entry name" value="F_box_assoc_1"/>
    <property type="match status" value="1"/>
</dbReference>
<gene>
    <name evidence="2" type="ORF">MtrunA17_Chr3g0078201</name>
</gene>
<evidence type="ECO:0000313" key="2">
    <source>
        <dbReference type="EMBL" id="RHN65280.1"/>
    </source>
</evidence>
<name>A0A396IJC1_MEDTR</name>
<sequence length="153" mass="17365">MPGVFVSGTINWLTYDASSSLHVIVSLDLENESYQNLLKPDTKKDYWILGKLRNCLCIFTGSKIDMLVDVWIMKEYGNTKPWTKLYTVPYMGDQVSSSKALYISEDGKVLMGFQELLFVYDSENGTFNMPGFQNISGWLDPEVYVESLISPCS</sequence>
<organism evidence="2 3">
    <name type="scientific">Medicago truncatula</name>
    <name type="common">Barrel medic</name>
    <name type="synonym">Medicago tribuloides</name>
    <dbReference type="NCBI Taxonomy" id="3880"/>
    <lineage>
        <taxon>Eukaryota</taxon>
        <taxon>Viridiplantae</taxon>
        <taxon>Streptophyta</taxon>
        <taxon>Embryophyta</taxon>
        <taxon>Tracheophyta</taxon>
        <taxon>Spermatophyta</taxon>
        <taxon>Magnoliopsida</taxon>
        <taxon>eudicotyledons</taxon>
        <taxon>Gunneridae</taxon>
        <taxon>Pentapetalae</taxon>
        <taxon>rosids</taxon>
        <taxon>fabids</taxon>
        <taxon>Fabales</taxon>
        <taxon>Fabaceae</taxon>
        <taxon>Papilionoideae</taxon>
        <taxon>50 kb inversion clade</taxon>
        <taxon>NPAAA clade</taxon>
        <taxon>Hologalegina</taxon>
        <taxon>IRL clade</taxon>
        <taxon>Trifolieae</taxon>
        <taxon>Medicago</taxon>
    </lineage>
</organism>
<protein>
    <submittedName>
        <fullName evidence="2">Putative F-box associated interaction domain-containing protein</fullName>
    </submittedName>
</protein>
<dbReference type="InterPro" id="IPR017451">
    <property type="entry name" value="F-box-assoc_interact_dom"/>
</dbReference>
<dbReference type="EMBL" id="PSQE01000003">
    <property type="protein sequence ID" value="RHN65280.1"/>
    <property type="molecule type" value="Genomic_DNA"/>
</dbReference>
<proteinExistence type="predicted"/>
<reference evidence="3" key="1">
    <citation type="journal article" date="2018" name="Nat. Plants">
        <title>Whole-genome landscape of Medicago truncatula symbiotic genes.</title>
        <authorList>
            <person name="Pecrix Y."/>
            <person name="Staton S.E."/>
            <person name="Sallet E."/>
            <person name="Lelandais-Briere C."/>
            <person name="Moreau S."/>
            <person name="Carrere S."/>
            <person name="Blein T."/>
            <person name="Jardinaud M.F."/>
            <person name="Latrasse D."/>
            <person name="Zouine M."/>
            <person name="Zahm M."/>
            <person name="Kreplak J."/>
            <person name="Mayjonade B."/>
            <person name="Satge C."/>
            <person name="Perez M."/>
            <person name="Cauet S."/>
            <person name="Marande W."/>
            <person name="Chantry-Darmon C."/>
            <person name="Lopez-Roques C."/>
            <person name="Bouchez O."/>
            <person name="Berard A."/>
            <person name="Debelle F."/>
            <person name="Munos S."/>
            <person name="Bendahmane A."/>
            <person name="Berges H."/>
            <person name="Niebel A."/>
            <person name="Buitink J."/>
            <person name="Frugier F."/>
            <person name="Benhamed M."/>
            <person name="Crespi M."/>
            <person name="Gouzy J."/>
            <person name="Gamas P."/>
        </authorList>
    </citation>
    <scope>NUCLEOTIDE SEQUENCE [LARGE SCALE GENOMIC DNA]</scope>
    <source>
        <strain evidence="3">cv. Jemalong A17</strain>
    </source>
</reference>
<dbReference type="InterPro" id="IPR006527">
    <property type="entry name" value="F-box-assoc_dom_typ1"/>
</dbReference>
<evidence type="ECO:0000259" key="1">
    <source>
        <dbReference type="Pfam" id="PF07734"/>
    </source>
</evidence>
<accession>A0A396IJC1</accession>
<comment type="caution">
    <text evidence="2">The sequence shown here is derived from an EMBL/GenBank/DDBJ whole genome shotgun (WGS) entry which is preliminary data.</text>
</comment>
<dbReference type="Proteomes" id="UP000265566">
    <property type="component" value="Chromosome 3"/>
</dbReference>
<feature type="domain" description="F-box associated beta-propeller type 1" evidence="1">
    <location>
        <begin position="3"/>
        <end position="115"/>
    </location>
</feature>
<evidence type="ECO:0000313" key="3">
    <source>
        <dbReference type="Proteomes" id="UP000265566"/>
    </source>
</evidence>
<dbReference type="AlphaFoldDB" id="A0A396IJC1"/>